<dbReference type="EMBL" id="JH172330">
    <property type="protein sequence ID" value="EHB13976.1"/>
    <property type="molecule type" value="Genomic_DNA"/>
</dbReference>
<dbReference type="eggNOG" id="KOG0565">
    <property type="taxonomic scope" value="Eukaryota"/>
</dbReference>
<dbReference type="FunFam" id="3.60.10.10:FF:000005">
    <property type="entry name" value="phosphatidylinositol 3,4,5-trisphosphate 5-phosphatase 1"/>
    <property type="match status" value="1"/>
</dbReference>
<dbReference type="InParanoid" id="G5BXG5"/>
<gene>
    <name evidence="16" type="ORF">GW7_01430</name>
</gene>
<feature type="region of interest" description="Disordered" evidence="14">
    <location>
        <begin position="139"/>
        <end position="172"/>
    </location>
</feature>
<evidence type="ECO:0000256" key="7">
    <source>
        <dbReference type="ARBA" id="ARBA00022801"/>
    </source>
</evidence>
<name>G5BXG5_HETGA</name>
<evidence type="ECO:0000313" key="17">
    <source>
        <dbReference type="Proteomes" id="UP000006813"/>
    </source>
</evidence>
<keyword evidence="9 13" id="KW-0727">SH2 domain</keyword>
<keyword evidence="6" id="KW-0597">Phosphoprotein</keyword>
<evidence type="ECO:0000256" key="9">
    <source>
        <dbReference type="ARBA" id="ARBA00022999"/>
    </source>
</evidence>
<protein>
    <recommendedName>
        <fullName evidence="4">phosphatidylinositol-3,4,5-trisphosphate 5-phosphatase</fullName>
        <ecNumber evidence="4">3.1.3.86</ecNumber>
    </recommendedName>
</protein>
<dbReference type="Pfam" id="PF24147">
    <property type="entry name" value="C2_SHIP1-2_2nd"/>
    <property type="match status" value="1"/>
</dbReference>
<feature type="compositionally biased region" description="Acidic residues" evidence="14">
    <location>
        <begin position="139"/>
        <end position="152"/>
    </location>
</feature>
<evidence type="ECO:0000256" key="12">
    <source>
        <dbReference type="ARBA" id="ARBA00023212"/>
    </source>
</evidence>
<comment type="similarity">
    <text evidence="3">Belongs to the inositol 1,4,5-trisphosphate 5-phosphatase family.</text>
</comment>
<keyword evidence="12" id="KW-0206">Cytoskeleton</keyword>
<dbReference type="SUPFAM" id="SSF55550">
    <property type="entry name" value="SH2 domain"/>
    <property type="match status" value="1"/>
</dbReference>
<reference evidence="16 17" key="1">
    <citation type="journal article" date="2011" name="Nature">
        <title>Genome sequencing reveals insights into physiology and longevity of the naked mole rat.</title>
        <authorList>
            <person name="Kim E.B."/>
            <person name="Fang X."/>
            <person name="Fushan A.A."/>
            <person name="Huang Z."/>
            <person name="Lobanov A.V."/>
            <person name="Han L."/>
            <person name="Marino S.M."/>
            <person name="Sun X."/>
            <person name="Turanov A.A."/>
            <person name="Yang P."/>
            <person name="Yim S.H."/>
            <person name="Zhao X."/>
            <person name="Kasaikina M.V."/>
            <person name="Stoletzki N."/>
            <person name="Peng C."/>
            <person name="Polak P."/>
            <person name="Xiong Z."/>
            <person name="Kiezun A."/>
            <person name="Zhu Y."/>
            <person name="Chen Y."/>
            <person name="Kryukov G.V."/>
            <person name="Zhang Q."/>
            <person name="Peshkin L."/>
            <person name="Yang L."/>
            <person name="Bronson R.T."/>
            <person name="Buffenstein R."/>
            <person name="Wang B."/>
            <person name="Han C."/>
            <person name="Li Q."/>
            <person name="Chen L."/>
            <person name="Zhao W."/>
            <person name="Sunyaev S.R."/>
            <person name="Park T.J."/>
            <person name="Zhang G."/>
            <person name="Wang J."/>
            <person name="Gladyshev V.N."/>
        </authorList>
    </citation>
    <scope>NUCLEOTIDE SEQUENCE [LARGE SCALE GENOMIC DNA]</scope>
</reference>
<keyword evidence="10" id="KW-0729">SH3-binding</keyword>
<dbReference type="GO" id="GO:0005829">
    <property type="term" value="C:cytosol"/>
    <property type="evidence" value="ECO:0007669"/>
    <property type="project" value="TreeGrafter"/>
</dbReference>
<dbReference type="FunCoup" id="G5BXG5">
    <property type="interactions" value="696"/>
</dbReference>
<dbReference type="PRINTS" id="PR00401">
    <property type="entry name" value="SH2DOMAIN"/>
</dbReference>
<sequence length="1465" mass="162011">MVPGWNHGNITRSKAEELLSRAGRDGSFLVRASESISRAFALCVLYRNCVYTYRILPSEEDKFTVQVSVPSFLLDGQSSCYEGSDRQDLCHRNTAIPAPAQASEGVPVRYFTKLDQLIEFYKKENMGLVTHLQYPVPLEEEDAGDDPEEDTESVTSPPELPPRNIPFSAGPCETKELPVPAENLRAPEASRPSLSETLFQRLQTMDTSGLPEEHLKAIQEYLSSQLALDSDFVKTGSSSLPHLKKLTSQLCKELHGEVVRTLPSLESLQRLFDQQLSPGLRPRAQVPCEASPASMVAKLSQLTSLLSSIEDKVKALLHEGPEPPHWRSLIPPVTFEVKAESLGIPQKMQLKVDVESGKLIIKKSKDSSDDKFYSHKKILQLIKSQKFLNKLVILVETEKEKTLRKEYVFADSKKREGFCQLLQQMKNKHSEQPEPDMITIFIGTWNMGNAPPPKKITSWFLSKGQGKTRDDSADYIPHDIYVIGTQEDPLGEKEWLEILRHSLQEVTSMTFKTVAIHTLWNIRIVVLAKPEHENRISHICTSNVKTGIANTLGPLVESRGEASGFRWLEPGQDSPGDNRKQEDCCNRTCKGPGFPAYKPPTSRVHVHESLCPSCSEAWASGTSLIWIPLLPGPCPQGRSHSNRTAPPPPGLTSASAPTLGQHLRAEAGWGWTREVTSAWSLALHSSVGSDMVRKQTGGKKVVSRVTTLEPQGEGKGWLCRPQGSEVRGNKGAVGVSFMFNGTSLGFVNSHLTSGSEKKLRRNQNYMNILRFLALGDKKLSPFNITHRFTHLFWLGDLNYRVDLPTWEAEAIIHKIRQQQYADLLAHDQLLTERREQKVFLHFEEEEITFAPTYRFERLTRDKYAYTKQKATGMKYNLPSWCDRVLWKSYPLVHVVCQSYGSTSDIMTSDHSPVFATFEAGVTSQFVSKNGSTSDIMTSDHSPVFATFEAGVTSQFVSKNGPGTVDSQGQIEFLACYATLKTKSQTKFYLEFHSSCLESFVKSQEGENEEGSEGELVVKFGETLPKLKPIISDPEYLLDQHILISIKSSDSDESYGEGCIALRLEATETQLPVYTPLTHIGEMTGHFQGAIKLQTSQGKKREKLYDFVKTERDEPSGPKCLKSLTSHDSMKQWEPAARAPLCSAPSITDIVNPSYIGVGPFGQPLHPKLALSPTLDQPFPAWSYDPLPKDSSLGLGRGDSPPTPPSQPPLSPKKLASAMANRGPCPRAQEPRPSELGKGAAEALQEDLPLTKPEMFENPLYGSVSTFPKLVPRKEQESPKMLRKEPPPCPEPTAMLPSVLLPKAPEAEGSKGIAKQASTPFLSPAPRLRSFTCSASPEPRAAGGDRSQGKPKGPAGSQAPVAAKRPIKPSRSEVSQQSTPTPALRPPLPVKSPAVLQLQHAKGRDYRDNSEFPHHGKHRPEEGLLGRTTMQVSPAQVHACMCKSACACVHLHMPVLLLRGKPGGRI</sequence>
<evidence type="ECO:0000256" key="11">
    <source>
        <dbReference type="ARBA" id="ARBA00023136"/>
    </source>
</evidence>
<keyword evidence="7" id="KW-0378">Hydrolase</keyword>
<dbReference type="SUPFAM" id="SSF56219">
    <property type="entry name" value="DNase I-like"/>
    <property type="match status" value="2"/>
</dbReference>
<dbReference type="Gene3D" id="3.60.10.10">
    <property type="entry name" value="Endonuclease/exonuclease/phosphatase"/>
    <property type="match status" value="2"/>
</dbReference>
<feature type="compositionally biased region" description="Polar residues" evidence="14">
    <location>
        <begin position="1371"/>
        <end position="1380"/>
    </location>
</feature>
<feature type="domain" description="SH2" evidence="15">
    <location>
        <begin position="5"/>
        <end position="136"/>
    </location>
</feature>
<keyword evidence="8" id="KW-0391">Immunity</keyword>
<dbReference type="InterPro" id="IPR000300">
    <property type="entry name" value="IPPc"/>
</dbReference>
<dbReference type="Pfam" id="PF22669">
    <property type="entry name" value="Exo_endo_phos2"/>
    <property type="match status" value="2"/>
</dbReference>
<dbReference type="PROSITE" id="PS50001">
    <property type="entry name" value="SH2"/>
    <property type="match status" value="1"/>
</dbReference>
<feature type="compositionally biased region" description="Pro residues" evidence="14">
    <location>
        <begin position="1200"/>
        <end position="1210"/>
    </location>
</feature>
<evidence type="ECO:0000256" key="6">
    <source>
        <dbReference type="ARBA" id="ARBA00022553"/>
    </source>
</evidence>
<evidence type="ECO:0000259" key="15">
    <source>
        <dbReference type="PROSITE" id="PS50001"/>
    </source>
</evidence>
<evidence type="ECO:0000256" key="5">
    <source>
        <dbReference type="ARBA" id="ARBA00022490"/>
    </source>
</evidence>
<comment type="subcellular location">
    <subcellularLocation>
        <location evidence="2">Cytoplasm</location>
        <location evidence="2">Cytoskeleton</location>
    </subcellularLocation>
    <subcellularLocation>
        <location evidence="1">Membrane</location>
        <topology evidence="1">Peripheral membrane protein</topology>
    </subcellularLocation>
</comment>
<evidence type="ECO:0000256" key="3">
    <source>
        <dbReference type="ARBA" id="ARBA00008734"/>
    </source>
</evidence>
<dbReference type="GO" id="GO:0050776">
    <property type="term" value="P:regulation of immune response"/>
    <property type="evidence" value="ECO:0007669"/>
    <property type="project" value="TreeGrafter"/>
</dbReference>
<feature type="compositionally biased region" description="Basic and acidic residues" evidence="14">
    <location>
        <begin position="1271"/>
        <end position="1285"/>
    </location>
</feature>
<keyword evidence="11" id="KW-0472">Membrane</keyword>
<evidence type="ECO:0000256" key="13">
    <source>
        <dbReference type="PROSITE-ProRule" id="PRU00191"/>
    </source>
</evidence>
<feature type="compositionally biased region" description="Basic and acidic residues" evidence="14">
    <location>
        <begin position="1401"/>
        <end position="1421"/>
    </location>
</feature>
<dbReference type="Pfam" id="PF00017">
    <property type="entry name" value="SH2"/>
    <property type="match status" value="1"/>
</dbReference>
<evidence type="ECO:0000256" key="1">
    <source>
        <dbReference type="ARBA" id="ARBA00004170"/>
    </source>
</evidence>
<proteinExistence type="inferred from homology"/>
<dbReference type="GO" id="GO:0046856">
    <property type="term" value="P:phosphatidylinositol dephosphorylation"/>
    <property type="evidence" value="ECO:0007669"/>
    <property type="project" value="InterPro"/>
</dbReference>
<dbReference type="PANTHER" id="PTHR46051">
    <property type="entry name" value="SH2 DOMAIN-CONTAINING PROTEIN"/>
    <property type="match status" value="1"/>
</dbReference>
<dbReference type="InterPro" id="IPR057509">
    <property type="entry name" value="C2_SHIP1-2_2nd"/>
</dbReference>
<feature type="region of interest" description="Disordered" evidence="14">
    <location>
        <begin position="636"/>
        <end position="656"/>
    </location>
</feature>
<dbReference type="Proteomes" id="UP000006813">
    <property type="component" value="Unassembled WGS sequence"/>
</dbReference>
<organism evidence="16 17">
    <name type="scientific">Heterocephalus glaber</name>
    <name type="common">Naked mole rat</name>
    <dbReference type="NCBI Taxonomy" id="10181"/>
    <lineage>
        <taxon>Eukaryota</taxon>
        <taxon>Metazoa</taxon>
        <taxon>Chordata</taxon>
        <taxon>Craniata</taxon>
        <taxon>Vertebrata</taxon>
        <taxon>Euteleostomi</taxon>
        <taxon>Mammalia</taxon>
        <taxon>Eutheria</taxon>
        <taxon>Euarchontoglires</taxon>
        <taxon>Glires</taxon>
        <taxon>Rodentia</taxon>
        <taxon>Hystricomorpha</taxon>
        <taxon>Bathyergidae</taxon>
        <taxon>Heterocephalus</taxon>
    </lineage>
</organism>
<feature type="region of interest" description="Disordered" evidence="14">
    <location>
        <begin position="1181"/>
        <end position="1421"/>
    </location>
</feature>
<accession>G5BXG5</accession>
<evidence type="ECO:0000256" key="14">
    <source>
        <dbReference type="SAM" id="MobiDB-lite"/>
    </source>
</evidence>
<dbReference type="InterPro" id="IPR000980">
    <property type="entry name" value="SH2"/>
</dbReference>
<dbReference type="SMART" id="SM00128">
    <property type="entry name" value="IPPc"/>
    <property type="match status" value="1"/>
</dbReference>
<evidence type="ECO:0000256" key="2">
    <source>
        <dbReference type="ARBA" id="ARBA00004245"/>
    </source>
</evidence>
<evidence type="ECO:0000256" key="10">
    <source>
        <dbReference type="ARBA" id="ARBA00023036"/>
    </source>
</evidence>
<keyword evidence="5" id="KW-0963">Cytoplasm</keyword>
<dbReference type="InterPro" id="IPR036860">
    <property type="entry name" value="SH2_dom_sf"/>
</dbReference>
<evidence type="ECO:0000256" key="8">
    <source>
        <dbReference type="ARBA" id="ARBA00022859"/>
    </source>
</evidence>
<dbReference type="CDD" id="cd10343">
    <property type="entry name" value="SH2_SHIP"/>
    <property type="match status" value="1"/>
</dbReference>
<evidence type="ECO:0000256" key="4">
    <source>
        <dbReference type="ARBA" id="ARBA00012981"/>
    </source>
</evidence>
<dbReference type="GO" id="GO:0016020">
    <property type="term" value="C:membrane"/>
    <property type="evidence" value="ECO:0007669"/>
    <property type="project" value="UniProtKB-SubCell"/>
</dbReference>
<dbReference type="PANTHER" id="PTHR46051:SF3">
    <property type="entry name" value="PHOSPHATIDYLINOSITOL 3,4,5-TRISPHOSPHATE 5-PHOSPHATASE 1"/>
    <property type="match status" value="1"/>
</dbReference>
<dbReference type="InterPro" id="IPR036691">
    <property type="entry name" value="Endo/exonu/phosph_ase_sf"/>
</dbReference>
<dbReference type="InterPro" id="IPR057510">
    <property type="entry name" value="C2_SHIP1-2_first"/>
</dbReference>
<dbReference type="GO" id="GO:0034485">
    <property type="term" value="F:phosphatidylinositol-3,4,5-trisphosphate 5-phosphatase activity"/>
    <property type="evidence" value="ECO:0007669"/>
    <property type="project" value="UniProtKB-EC"/>
</dbReference>
<dbReference type="GO" id="GO:0045659">
    <property type="term" value="P:negative regulation of neutrophil differentiation"/>
    <property type="evidence" value="ECO:0007669"/>
    <property type="project" value="TreeGrafter"/>
</dbReference>
<dbReference type="GO" id="GO:0045579">
    <property type="term" value="P:positive regulation of B cell differentiation"/>
    <property type="evidence" value="ECO:0007669"/>
    <property type="project" value="TreeGrafter"/>
</dbReference>
<dbReference type="Gene3D" id="3.30.505.10">
    <property type="entry name" value="SH2 domain"/>
    <property type="match status" value="1"/>
</dbReference>
<dbReference type="GO" id="GO:0045779">
    <property type="term" value="P:negative regulation of bone resorption"/>
    <property type="evidence" value="ECO:0007669"/>
    <property type="project" value="TreeGrafter"/>
</dbReference>
<evidence type="ECO:0000313" key="16">
    <source>
        <dbReference type="EMBL" id="EHB13976.1"/>
    </source>
</evidence>
<dbReference type="STRING" id="10181.G5BXG5"/>
<dbReference type="GO" id="GO:0017124">
    <property type="term" value="F:SH3 domain binding"/>
    <property type="evidence" value="ECO:0007669"/>
    <property type="project" value="UniProtKB-KW"/>
</dbReference>
<dbReference type="Pfam" id="PF24150">
    <property type="entry name" value="C2_SHIP1-2_first"/>
    <property type="match status" value="1"/>
</dbReference>
<dbReference type="EC" id="3.1.3.86" evidence="4"/>
<dbReference type="GO" id="GO:0002376">
    <property type="term" value="P:immune system process"/>
    <property type="evidence" value="ECO:0007669"/>
    <property type="project" value="UniProtKB-KW"/>
</dbReference>
<dbReference type="GO" id="GO:0005856">
    <property type="term" value="C:cytoskeleton"/>
    <property type="evidence" value="ECO:0007669"/>
    <property type="project" value="UniProtKB-SubCell"/>
</dbReference>
<dbReference type="GO" id="GO:0009968">
    <property type="term" value="P:negative regulation of signal transduction"/>
    <property type="evidence" value="ECO:0007669"/>
    <property type="project" value="TreeGrafter"/>
</dbReference>
<dbReference type="SMART" id="SM00252">
    <property type="entry name" value="SH2"/>
    <property type="match status" value="1"/>
</dbReference>